<feature type="compositionally biased region" description="Low complexity" evidence="1">
    <location>
        <begin position="1"/>
        <end position="12"/>
    </location>
</feature>
<dbReference type="RefSeq" id="WP_387974007.1">
    <property type="nucleotide sequence ID" value="NZ_JBHRWO010000010.1"/>
</dbReference>
<evidence type="ECO:0000313" key="4">
    <source>
        <dbReference type="Proteomes" id="UP001595712"/>
    </source>
</evidence>
<evidence type="ECO:0000256" key="1">
    <source>
        <dbReference type="SAM" id="MobiDB-lite"/>
    </source>
</evidence>
<keyword evidence="3" id="KW-0378">Hydrolase</keyword>
<dbReference type="InterPro" id="IPR029058">
    <property type="entry name" value="AB_hydrolase_fold"/>
</dbReference>
<sequence length="278" mass="28608">MSSQHTHTVTTTDGATIAGSVSGEGPPLVFAHGIIGDGELDWQALVPHLTDRFTCHLPSLRGRGGSSDHPDLGFGRVVDDLLAYVRSVPQATGLVGWSLGAGMALTAAGTRPDAVAALAVVEPGMPGLMNEQEQAAMGAAIALMAELAGGGGGADAVRAFAGFVFDDNDIATAERIGYFGATARYVPAMLDFFGQQMQQVGPVPEDPALLGRITAPVLVVQGSNPAPNVAAGVRQVVDNVTTTQLREIPGAGHAIPLTHPEALADALAEFFMDRGPRQ</sequence>
<dbReference type="EMBL" id="JBHRWO010000010">
    <property type="protein sequence ID" value="MFC3492773.1"/>
    <property type="molecule type" value="Genomic_DNA"/>
</dbReference>
<dbReference type="PANTHER" id="PTHR43194:SF2">
    <property type="entry name" value="PEROXISOMAL MEMBRANE PROTEIN LPX1"/>
    <property type="match status" value="1"/>
</dbReference>
<reference evidence="4" key="1">
    <citation type="journal article" date="2019" name="Int. J. Syst. Evol. Microbiol.">
        <title>The Global Catalogue of Microorganisms (GCM) 10K type strain sequencing project: providing services to taxonomists for standard genome sequencing and annotation.</title>
        <authorList>
            <consortium name="The Broad Institute Genomics Platform"/>
            <consortium name="The Broad Institute Genome Sequencing Center for Infectious Disease"/>
            <person name="Wu L."/>
            <person name="Ma J."/>
        </authorList>
    </citation>
    <scope>NUCLEOTIDE SEQUENCE [LARGE SCALE GENOMIC DNA]</scope>
    <source>
        <strain evidence="4">CGMCC 4.7396</strain>
    </source>
</reference>
<feature type="domain" description="AB hydrolase-1" evidence="2">
    <location>
        <begin position="28"/>
        <end position="266"/>
    </location>
</feature>
<accession>A0ABV7PZN8</accession>
<dbReference type="InterPro" id="IPR050228">
    <property type="entry name" value="Carboxylesterase_BioH"/>
</dbReference>
<dbReference type="Proteomes" id="UP001595712">
    <property type="component" value="Unassembled WGS sequence"/>
</dbReference>
<evidence type="ECO:0000313" key="3">
    <source>
        <dbReference type="EMBL" id="MFC3492773.1"/>
    </source>
</evidence>
<proteinExistence type="predicted"/>
<evidence type="ECO:0000259" key="2">
    <source>
        <dbReference type="Pfam" id="PF12697"/>
    </source>
</evidence>
<comment type="caution">
    <text evidence="3">The sequence shown here is derived from an EMBL/GenBank/DDBJ whole genome shotgun (WGS) entry which is preliminary data.</text>
</comment>
<dbReference type="SUPFAM" id="SSF53474">
    <property type="entry name" value="alpha/beta-Hydrolases"/>
    <property type="match status" value="1"/>
</dbReference>
<dbReference type="GO" id="GO:0016787">
    <property type="term" value="F:hydrolase activity"/>
    <property type="evidence" value="ECO:0007669"/>
    <property type="project" value="UniProtKB-KW"/>
</dbReference>
<gene>
    <name evidence="3" type="ORF">ACFO8M_09775</name>
</gene>
<dbReference type="PANTHER" id="PTHR43194">
    <property type="entry name" value="HYDROLASE ALPHA/BETA FOLD FAMILY"/>
    <property type="match status" value="1"/>
</dbReference>
<dbReference type="Gene3D" id="3.40.50.1820">
    <property type="entry name" value="alpha/beta hydrolase"/>
    <property type="match status" value="1"/>
</dbReference>
<feature type="region of interest" description="Disordered" evidence="1">
    <location>
        <begin position="1"/>
        <end position="20"/>
    </location>
</feature>
<dbReference type="Pfam" id="PF12697">
    <property type="entry name" value="Abhydrolase_6"/>
    <property type="match status" value="1"/>
</dbReference>
<name>A0ABV7PZN8_9ACTN</name>
<keyword evidence="4" id="KW-1185">Reference proteome</keyword>
<organism evidence="3 4">
    <name type="scientific">Glycomyces rhizosphaerae</name>
    <dbReference type="NCBI Taxonomy" id="2054422"/>
    <lineage>
        <taxon>Bacteria</taxon>
        <taxon>Bacillati</taxon>
        <taxon>Actinomycetota</taxon>
        <taxon>Actinomycetes</taxon>
        <taxon>Glycomycetales</taxon>
        <taxon>Glycomycetaceae</taxon>
        <taxon>Glycomyces</taxon>
    </lineage>
</organism>
<protein>
    <submittedName>
        <fullName evidence="3">Alpha/beta fold hydrolase</fullName>
    </submittedName>
</protein>
<dbReference type="InterPro" id="IPR000073">
    <property type="entry name" value="AB_hydrolase_1"/>
</dbReference>